<proteinExistence type="predicted"/>
<evidence type="ECO:0000313" key="2">
    <source>
        <dbReference type="Proteomes" id="UP001148838"/>
    </source>
</evidence>
<sequence>MLSIFERTVLRTIYGPVNDEGSWRKRYNYELYQIFKEPDVCREIKARRVRWLGHICRKDENDPCKKLTLIIPFATRKVGRPHLRWLDEVEKDVIAAGFRGWKTNVLDRRTWRSIVGAVKARTRL</sequence>
<evidence type="ECO:0000313" key="1">
    <source>
        <dbReference type="EMBL" id="KAJ4429620.1"/>
    </source>
</evidence>
<organism evidence="1 2">
    <name type="scientific">Periplaneta americana</name>
    <name type="common">American cockroach</name>
    <name type="synonym">Blatta americana</name>
    <dbReference type="NCBI Taxonomy" id="6978"/>
    <lineage>
        <taxon>Eukaryota</taxon>
        <taxon>Metazoa</taxon>
        <taxon>Ecdysozoa</taxon>
        <taxon>Arthropoda</taxon>
        <taxon>Hexapoda</taxon>
        <taxon>Insecta</taxon>
        <taxon>Pterygota</taxon>
        <taxon>Neoptera</taxon>
        <taxon>Polyneoptera</taxon>
        <taxon>Dictyoptera</taxon>
        <taxon>Blattodea</taxon>
        <taxon>Blattoidea</taxon>
        <taxon>Blattidae</taxon>
        <taxon>Blattinae</taxon>
        <taxon>Periplaneta</taxon>
    </lineage>
</organism>
<reference evidence="1 2" key="1">
    <citation type="journal article" date="2022" name="Allergy">
        <title>Genome assembly and annotation of Periplaneta americana reveal a comprehensive cockroach allergen profile.</title>
        <authorList>
            <person name="Wang L."/>
            <person name="Xiong Q."/>
            <person name="Saelim N."/>
            <person name="Wang L."/>
            <person name="Nong W."/>
            <person name="Wan A.T."/>
            <person name="Shi M."/>
            <person name="Liu X."/>
            <person name="Cao Q."/>
            <person name="Hui J.H.L."/>
            <person name="Sookrung N."/>
            <person name="Leung T.F."/>
            <person name="Tungtrongchitr A."/>
            <person name="Tsui S.K.W."/>
        </authorList>
    </citation>
    <scope>NUCLEOTIDE SEQUENCE [LARGE SCALE GENOMIC DNA]</scope>
    <source>
        <strain evidence="1">PWHHKU_190912</strain>
    </source>
</reference>
<keyword evidence="2" id="KW-1185">Reference proteome</keyword>
<dbReference type="EMBL" id="JAJSOF020000033">
    <property type="protein sequence ID" value="KAJ4429620.1"/>
    <property type="molecule type" value="Genomic_DNA"/>
</dbReference>
<name>A0ABQ8S6X8_PERAM</name>
<dbReference type="Proteomes" id="UP001148838">
    <property type="component" value="Unassembled WGS sequence"/>
</dbReference>
<protein>
    <submittedName>
        <fullName evidence="1">Uncharacterized protein</fullName>
    </submittedName>
</protein>
<gene>
    <name evidence="1" type="ORF">ANN_21821</name>
</gene>
<accession>A0ABQ8S6X8</accession>
<comment type="caution">
    <text evidence="1">The sequence shown here is derived from an EMBL/GenBank/DDBJ whole genome shotgun (WGS) entry which is preliminary data.</text>
</comment>